<feature type="compositionally biased region" description="Polar residues" evidence="1">
    <location>
        <begin position="49"/>
        <end position="60"/>
    </location>
</feature>
<evidence type="ECO:0000313" key="2">
    <source>
        <dbReference type="EMBL" id="VEL38641.1"/>
    </source>
</evidence>
<keyword evidence="3" id="KW-1185">Reference proteome</keyword>
<dbReference type="AlphaFoldDB" id="A0A3S5BT62"/>
<proteinExistence type="predicted"/>
<feature type="region of interest" description="Disordered" evidence="1">
    <location>
        <begin position="157"/>
        <end position="188"/>
    </location>
</feature>
<dbReference type="Proteomes" id="UP000784294">
    <property type="component" value="Unassembled WGS sequence"/>
</dbReference>
<feature type="compositionally biased region" description="Polar residues" evidence="1">
    <location>
        <begin position="157"/>
        <end position="167"/>
    </location>
</feature>
<feature type="compositionally biased region" description="Basic residues" evidence="1">
    <location>
        <begin position="1"/>
        <end position="15"/>
    </location>
</feature>
<evidence type="ECO:0000313" key="3">
    <source>
        <dbReference type="Proteomes" id="UP000784294"/>
    </source>
</evidence>
<evidence type="ECO:0000256" key="1">
    <source>
        <dbReference type="SAM" id="MobiDB-lite"/>
    </source>
</evidence>
<organism evidence="2 3">
    <name type="scientific">Protopolystoma xenopodis</name>
    <dbReference type="NCBI Taxonomy" id="117903"/>
    <lineage>
        <taxon>Eukaryota</taxon>
        <taxon>Metazoa</taxon>
        <taxon>Spiralia</taxon>
        <taxon>Lophotrochozoa</taxon>
        <taxon>Platyhelminthes</taxon>
        <taxon>Monogenea</taxon>
        <taxon>Polyopisthocotylea</taxon>
        <taxon>Polystomatidea</taxon>
        <taxon>Polystomatidae</taxon>
        <taxon>Protopolystoma</taxon>
    </lineage>
</organism>
<name>A0A3S5BT62_9PLAT</name>
<protein>
    <submittedName>
        <fullName evidence="2">Uncharacterized protein</fullName>
    </submittedName>
</protein>
<comment type="caution">
    <text evidence="2">The sequence shown here is derived from an EMBL/GenBank/DDBJ whole genome shotgun (WGS) entry which is preliminary data.</text>
</comment>
<gene>
    <name evidence="2" type="ORF">PXEA_LOCUS32081</name>
</gene>
<reference evidence="2" key="1">
    <citation type="submission" date="2018-11" db="EMBL/GenBank/DDBJ databases">
        <authorList>
            <consortium name="Pathogen Informatics"/>
        </authorList>
    </citation>
    <scope>NUCLEOTIDE SEQUENCE</scope>
</reference>
<feature type="region of interest" description="Disordered" evidence="1">
    <location>
        <begin position="1"/>
        <end position="71"/>
    </location>
</feature>
<dbReference type="EMBL" id="CAAALY010258520">
    <property type="protein sequence ID" value="VEL38641.1"/>
    <property type="molecule type" value="Genomic_DNA"/>
</dbReference>
<sequence>MGPSRHHGRDHRHRDRSHDWSRIHKSQRKNNDYVDNDGALTSAAAMSAGWTTSTSASHGFSRNRESERYGPFCPRNSNISPDHFYNQYSSQNPASKSHSRIKSSVPFWSSNRLLVQPSLPALTSPNSGSAYFSQALGSFCQEPPSYAEADSTLNVHKSSDPIASSRSVLVHLRQPTQLSRDPRLAPSK</sequence>
<accession>A0A3S5BT62</accession>